<protein>
    <recommendedName>
        <fullName evidence="9">Zn(2)-C6 fungal-type domain-containing protein</fullName>
    </recommendedName>
</protein>
<sequence>MEGSSETAESRHYGKRRLNRACAHCKAAKTKCIVDPGSESSCVLISSSSVWQRYLPFVGEGKTGPRRVSDLEQKLDNIVTLLTNPQQTQNVPRGFDNSVPDLWTSPESQDTSNFEPSPSYGDERGVVIAPELRSGSQPYESQSSTSNLDEPPFPAEPMLPIRTTRIIPTQSALPPFRPHQSMSLDPDELLSYFRNHMTEQFVFVVVPEGVTARNLRQQKPFLLDSILLVAAKQSVASQKEAGDKLLAFLGERMLLRGEKSLDLLQGLLVYLAWGNYQFHNSAQMSALLQLAVALLAELELGKMLPSPPDPKKSLVHVVGISSTAPAKALAVHTPDEMRAFLGCFYLSSLFSQCYKKLTAMRYTPYIEHCCTALDEAAEYTTDIYLTALVRIQLFLCKAIESLPLEEADRSSATLRMYVKSMQKELQDFRASLSNSGSYTSRLSYDLLLLHSYSVETSLLEIGLYEPHHTTSQTPNLRHLDQLSSCLTATKTFFDHWFQVPNTIYILLPIVAWSELANVTMAASRLVLLEYPGWDLEHAREVADFANTLDRLAARIEEAMESLFAGNKGADAEGVLLRYAQRLRWVKGWYEARSKEGQVEVLEEVPTMVGGDFMNLDDMFWQDFSGEWRGVYGADIPIG</sequence>
<evidence type="ECO:0000256" key="5">
    <source>
        <dbReference type="ARBA" id="ARBA00023242"/>
    </source>
</evidence>
<dbReference type="Proteomes" id="UP000070700">
    <property type="component" value="Unassembled WGS sequence"/>
</dbReference>
<feature type="compositionally biased region" description="Polar residues" evidence="6">
    <location>
        <begin position="134"/>
        <end position="148"/>
    </location>
</feature>
<dbReference type="PANTHER" id="PTHR31845:SF10">
    <property type="entry name" value="ZN(II)2CYS6 TRANSCRIPTION FACTOR (EUROFUNG)"/>
    <property type="match status" value="1"/>
</dbReference>
<evidence type="ECO:0000256" key="3">
    <source>
        <dbReference type="ARBA" id="ARBA00023125"/>
    </source>
</evidence>
<dbReference type="GO" id="GO:0000981">
    <property type="term" value="F:DNA-binding transcription factor activity, RNA polymerase II-specific"/>
    <property type="evidence" value="ECO:0007669"/>
    <property type="project" value="TreeGrafter"/>
</dbReference>
<proteinExistence type="predicted"/>
<keyword evidence="4" id="KW-0804">Transcription</keyword>
<dbReference type="GO" id="GO:0005634">
    <property type="term" value="C:nucleus"/>
    <property type="evidence" value="ECO:0007669"/>
    <property type="project" value="UniProtKB-SubCell"/>
</dbReference>
<comment type="subcellular location">
    <subcellularLocation>
        <location evidence="1">Nucleus</location>
    </subcellularLocation>
</comment>
<keyword evidence="5" id="KW-0539">Nucleus</keyword>
<dbReference type="GeneID" id="28832177"/>
<dbReference type="AlphaFoldDB" id="A0A194XCX3"/>
<dbReference type="GO" id="GO:0000976">
    <property type="term" value="F:transcription cis-regulatory region binding"/>
    <property type="evidence" value="ECO:0007669"/>
    <property type="project" value="TreeGrafter"/>
</dbReference>
<keyword evidence="3" id="KW-0238">DNA-binding</keyword>
<accession>A0A194XCX3</accession>
<feature type="region of interest" description="Disordered" evidence="6">
    <location>
        <begin position="87"/>
        <end position="155"/>
    </location>
</feature>
<organism evidence="7 8">
    <name type="scientific">Mollisia scopiformis</name>
    <name type="common">Conifer needle endophyte fungus</name>
    <name type="synonym">Phialocephala scopiformis</name>
    <dbReference type="NCBI Taxonomy" id="149040"/>
    <lineage>
        <taxon>Eukaryota</taxon>
        <taxon>Fungi</taxon>
        <taxon>Dikarya</taxon>
        <taxon>Ascomycota</taxon>
        <taxon>Pezizomycotina</taxon>
        <taxon>Leotiomycetes</taxon>
        <taxon>Helotiales</taxon>
        <taxon>Mollisiaceae</taxon>
        <taxon>Mollisia</taxon>
    </lineage>
</organism>
<keyword evidence="8" id="KW-1185">Reference proteome</keyword>
<gene>
    <name evidence="7" type="ORF">LY89DRAFT_781130</name>
</gene>
<keyword evidence="2" id="KW-0805">Transcription regulation</keyword>
<reference evidence="7 8" key="1">
    <citation type="submission" date="2015-10" db="EMBL/GenBank/DDBJ databases">
        <title>Full genome of DAOMC 229536 Phialocephala scopiformis, a fungal endophyte of spruce producing the potent anti-insectan compound rugulosin.</title>
        <authorList>
            <consortium name="DOE Joint Genome Institute"/>
            <person name="Walker A.K."/>
            <person name="Frasz S.L."/>
            <person name="Seifert K.A."/>
            <person name="Miller J.D."/>
            <person name="Mondo S.J."/>
            <person name="Labutti K."/>
            <person name="Lipzen A."/>
            <person name="Dockter R."/>
            <person name="Kennedy M."/>
            <person name="Grigoriev I.V."/>
            <person name="Spatafora J.W."/>
        </authorList>
    </citation>
    <scope>NUCLEOTIDE SEQUENCE [LARGE SCALE GENOMIC DNA]</scope>
    <source>
        <strain evidence="7 8">CBS 120377</strain>
    </source>
</reference>
<dbReference type="RefSeq" id="XP_018072380.1">
    <property type="nucleotide sequence ID" value="XM_018222451.1"/>
</dbReference>
<dbReference type="EMBL" id="KQ947413">
    <property type="protein sequence ID" value="KUJ18025.1"/>
    <property type="molecule type" value="Genomic_DNA"/>
</dbReference>
<evidence type="ECO:0000256" key="2">
    <source>
        <dbReference type="ARBA" id="ARBA00023015"/>
    </source>
</evidence>
<feature type="compositionally biased region" description="Polar residues" evidence="6">
    <location>
        <begin position="105"/>
        <end position="116"/>
    </location>
</feature>
<dbReference type="PANTHER" id="PTHR31845">
    <property type="entry name" value="FINGER DOMAIN PROTEIN, PUTATIVE-RELATED"/>
    <property type="match status" value="1"/>
</dbReference>
<dbReference type="OrthoDB" id="5226580at2759"/>
<evidence type="ECO:0000256" key="1">
    <source>
        <dbReference type="ARBA" id="ARBA00004123"/>
    </source>
</evidence>
<name>A0A194XCX3_MOLSC</name>
<dbReference type="KEGG" id="psco:LY89DRAFT_781130"/>
<evidence type="ECO:0000313" key="8">
    <source>
        <dbReference type="Proteomes" id="UP000070700"/>
    </source>
</evidence>
<dbReference type="InParanoid" id="A0A194XCX3"/>
<evidence type="ECO:0000313" key="7">
    <source>
        <dbReference type="EMBL" id="KUJ18025.1"/>
    </source>
</evidence>
<dbReference type="InterPro" id="IPR051089">
    <property type="entry name" value="prtT"/>
</dbReference>
<evidence type="ECO:0000256" key="4">
    <source>
        <dbReference type="ARBA" id="ARBA00023163"/>
    </source>
</evidence>
<evidence type="ECO:0000256" key="6">
    <source>
        <dbReference type="SAM" id="MobiDB-lite"/>
    </source>
</evidence>
<evidence type="ECO:0008006" key="9">
    <source>
        <dbReference type="Google" id="ProtNLM"/>
    </source>
</evidence>